<keyword evidence="10 13" id="KW-0472">Membrane</keyword>
<evidence type="ECO:0000256" key="2">
    <source>
        <dbReference type="ARBA" id="ARBA00022448"/>
    </source>
</evidence>
<feature type="transmembrane region" description="Helical" evidence="13">
    <location>
        <begin position="56"/>
        <end position="82"/>
    </location>
</feature>
<dbReference type="InterPro" id="IPR001996">
    <property type="entry name" value="PTS_IIB_1"/>
</dbReference>
<dbReference type="InterPro" id="IPR003352">
    <property type="entry name" value="PTS_EIIC"/>
</dbReference>
<dbReference type="Gene3D" id="3.30.1360.60">
    <property type="entry name" value="Glucose permease domain IIB"/>
    <property type="match status" value="1"/>
</dbReference>
<feature type="transmembrane region" description="Helical" evidence="13">
    <location>
        <begin position="134"/>
        <end position="161"/>
    </location>
</feature>
<organism evidence="17 18">
    <name type="scientific">Enterocloster aldenensis</name>
    <dbReference type="NCBI Taxonomy" id="358742"/>
    <lineage>
        <taxon>Bacteria</taxon>
        <taxon>Bacillati</taxon>
        <taxon>Bacillota</taxon>
        <taxon>Clostridia</taxon>
        <taxon>Lachnospirales</taxon>
        <taxon>Lachnospiraceae</taxon>
        <taxon>Enterocloster</taxon>
    </lineage>
</organism>
<feature type="transmembrane region" description="Helical" evidence="13">
    <location>
        <begin position="372"/>
        <end position="392"/>
    </location>
</feature>
<keyword evidence="2" id="KW-0813">Transport</keyword>
<dbReference type="AlphaFoldDB" id="A0AAX1SI95"/>
<feature type="transmembrane region" description="Helical" evidence="13">
    <location>
        <begin position="12"/>
        <end position="36"/>
    </location>
</feature>
<reference evidence="17" key="1">
    <citation type="submission" date="2022-01" db="EMBL/GenBank/DDBJ databases">
        <title>Collection of gut derived symbiotic bacterial strains cultured from healthy donors.</title>
        <authorList>
            <person name="Lin H."/>
            <person name="Kohout C."/>
            <person name="Waligurski E."/>
            <person name="Pamer E.G."/>
        </authorList>
    </citation>
    <scope>NUCLEOTIDE SEQUENCE</scope>
    <source>
        <strain evidence="17">DFI.6.55</strain>
    </source>
</reference>
<dbReference type="PROSITE" id="PS51103">
    <property type="entry name" value="PTS_EIIC_TYPE_1"/>
    <property type="match status" value="1"/>
</dbReference>
<dbReference type="InterPro" id="IPR018113">
    <property type="entry name" value="PTrfase_EIIB_Cys"/>
</dbReference>
<evidence type="ECO:0000256" key="10">
    <source>
        <dbReference type="ARBA" id="ARBA00023136"/>
    </source>
</evidence>
<evidence type="ECO:0000259" key="16">
    <source>
        <dbReference type="PROSITE" id="PS51103"/>
    </source>
</evidence>
<dbReference type="EMBL" id="JAKNGE010000003">
    <property type="protein sequence ID" value="MCG4744296.1"/>
    <property type="molecule type" value="Genomic_DNA"/>
</dbReference>
<evidence type="ECO:0000256" key="4">
    <source>
        <dbReference type="ARBA" id="ARBA00022597"/>
    </source>
</evidence>
<dbReference type="InterPro" id="IPR001127">
    <property type="entry name" value="PTS_EIIA_1_perm"/>
</dbReference>
<dbReference type="RefSeq" id="WP_117560086.1">
    <property type="nucleotide sequence ID" value="NZ_JAJCID010000027.1"/>
</dbReference>
<dbReference type="Pfam" id="PF00367">
    <property type="entry name" value="PTS_EIIB"/>
    <property type="match status" value="1"/>
</dbReference>
<accession>A0AAX1SI95</accession>
<feature type="transmembrane region" description="Helical" evidence="13">
    <location>
        <begin position="342"/>
        <end position="365"/>
    </location>
</feature>
<dbReference type="InterPro" id="IPR036878">
    <property type="entry name" value="Glu_permease_IIB"/>
</dbReference>
<feature type="active site" description="Phosphocysteine intermediate; for EIIB activity" evidence="11">
    <location>
        <position position="486"/>
    </location>
</feature>
<keyword evidence="3" id="KW-1003">Cell membrane</keyword>
<dbReference type="FunFam" id="2.70.70.10:FF:000001">
    <property type="entry name" value="PTS system glucose-specific IIA component"/>
    <property type="match status" value="1"/>
</dbReference>
<keyword evidence="7 13" id="KW-0812">Transmembrane</keyword>
<keyword evidence="4" id="KW-0762">Sugar transport</keyword>
<dbReference type="PROSITE" id="PS51093">
    <property type="entry name" value="PTS_EIIA_TYPE_1"/>
    <property type="match status" value="1"/>
</dbReference>
<evidence type="ECO:0000259" key="14">
    <source>
        <dbReference type="PROSITE" id="PS51093"/>
    </source>
</evidence>
<dbReference type="Pfam" id="PF02378">
    <property type="entry name" value="PTS_EIIC"/>
    <property type="match status" value="1"/>
</dbReference>
<feature type="domain" description="PTS EIIC type-1" evidence="16">
    <location>
        <begin position="3"/>
        <end position="432"/>
    </location>
</feature>
<evidence type="ECO:0000256" key="3">
    <source>
        <dbReference type="ARBA" id="ARBA00022475"/>
    </source>
</evidence>
<dbReference type="PANTHER" id="PTHR30009:SF24">
    <property type="entry name" value="PTS SYSTEM, IIBC COMPONENT"/>
    <property type="match status" value="1"/>
</dbReference>
<comment type="subcellular location">
    <subcellularLocation>
        <location evidence="1">Cell membrane</location>
        <topology evidence="1">Multi-pass membrane protein</topology>
    </subcellularLocation>
</comment>
<dbReference type="InterPro" id="IPR013013">
    <property type="entry name" value="PTS_EIIC_1"/>
</dbReference>
<dbReference type="GO" id="GO:0090563">
    <property type="term" value="F:protein-phosphocysteine-sugar phosphotransferase activity"/>
    <property type="evidence" value="ECO:0007669"/>
    <property type="project" value="TreeGrafter"/>
</dbReference>
<evidence type="ECO:0000256" key="7">
    <source>
        <dbReference type="ARBA" id="ARBA00022692"/>
    </source>
</evidence>
<dbReference type="SUPFAM" id="SSF51261">
    <property type="entry name" value="Duplicated hybrid motif"/>
    <property type="match status" value="1"/>
</dbReference>
<evidence type="ECO:0000256" key="11">
    <source>
        <dbReference type="PROSITE-ProRule" id="PRU00421"/>
    </source>
</evidence>
<dbReference type="Pfam" id="PF00358">
    <property type="entry name" value="PTS_EIIA_1"/>
    <property type="match status" value="1"/>
</dbReference>
<feature type="transmembrane region" description="Helical" evidence="13">
    <location>
        <begin position="398"/>
        <end position="420"/>
    </location>
</feature>
<keyword evidence="8" id="KW-0418">Kinase</keyword>
<dbReference type="CDD" id="cd00212">
    <property type="entry name" value="PTS_IIB_glc"/>
    <property type="match status" value="1"/>
</dbReference>
<keyword evidence="9 13" id="KW-1133">Transmembrane helix</keyword>
<protein>
    <submittedName>
        <fullName evidence="17">Glucose PTS transporter subunit IIA</fullName>
    </submittedName>
</protein>
<feature type="transmembrane region" description="Helical" evidence="13">
    <location>
        <begin position="208"/>
        <end position="230"/>
    </location>
</feature>
<dbReference type="NCBIfam" id="TIGR00826">
    <property type="entry name" value="EIIB_glc"/>
    <property type="match status" value="1"/>
</dbReference>
<dbReference type="NCBIfam" id="TIGR00830">
    <property type="entry name" value="PTBA"/>
    <property type="match status" value="1"/>
</dbReference>
<evidence type="ECO:0000259" key="15">
    <source>
        <dbReference type="PROSITE" id="PS51098"/>
    </source>
</evidence>
<evidence type="ECO:0000256" key="9">
    <source>
        <dbReference type="ARBA" id="ARBA00022989"/>
    </source>
</evidence>
<feature type="transmembrane region" description="Helical" evidence="13">
    <location>
        <begin position="94"/>
        <end position="114"/>
    </location>
</feature>
<dbReference type="SUPFAM" id="SSF55604">
    <property type="entry name" value="Glucose permease domain IIB"/>
    <property type="match status" value="1"/>
</dbReference>
<evidence type="ECO:0000256" key="12">
    <source>
        <dbReference type="SAM" id="MobiDB-lite"/>
    </source>
</evidence>
<dbReference type="GO" id="GO:0016301">
    <property type="term" value="F:kinase activity"/>
    <property type="evidence" value="ECO:0007669"/>
    <property type="project" value="UniProtKB-KW"/>
</dbReference>
<comment type="caution">
    <text evidence="17">The sequence shown here is derived from an EMBL/GenBank/DDBJ whole genome shotgun (WGS) entry which is preliminary data.</text>
</comment>
<gene>
    <name evidence="17" type="ORF">L0N08_02605</name>
</gene>
<dbReference type="GO" id="GO:0005886">
    <property type="term" value="C:plasma membrane"/>
    <property type="evidence" value="ECO:0007669"/>
    <property type="project" value="UniProtKB-SubCell"/>
</dbReference>
<evidence type="ECO:0000313" key="17">
    <source>
        <dbReference type="EMBL" id="MCG4744296.1"/>
    </source>
</evidence>
<dbReference type="Proteomes" id="UP001299608">
    <property type="component" value="Unassembled WGS sequence"/>
</dbReference>
<dbReference type="PROSITE" id="PS51098">
    <property type="entry name" value="PTS_EIIB_TYPE_1"/>
    <property type="match status" value="1"/>
</dbReference>
<evidence type="ECO:0000256" key="13">
    <source>
        <dbReference type="SAM" id="Phobius"/>
    </source>
</evidence>
<proteinExistence type="predicted"/>
<evidence type="ECO:0000256" key="5">
    <source>
        <dbReference type="ARBA" id="ARBA00022679"/>
    </source>
</evidence>
<evidence type="ECO:0000256" key="6">
    <source>
        <dbReference type="ARBA" id="ARBA00022683"/>
    </source>
</evidence>
<feature type="region of interest" description="Disordered" evidence="12">
    <location>
        <begin position="549"/>
        <end position="584"/>
    </location>
</feature>
<dbReference type="GO" id="GO:0008982">
    <property type="term" value="F:protein-N(PI)-phosphohistidine-sugar phosphotransferase activity"/>
    <property type="evidence" value="ECO:0007669"/>
    <property type="project" value="InterPro"/>
</dbReference>
<feature type="transmembrane region" description="Helical" evidence="13">
    <location>
        <begin position="242"/>
        <end position="258"/>
    </location>
</feature>
<feature type="domain" description="PTS EIIB type-1" evidence="15">
    <location>
        <begin position="464"/>
        <end position="545"/>
    </location>
</feature>
<evidence type="ECO:0000313" key="18">
    <source>
        <dbReference type="Proteomes" id="UP001299608"/>
    </source>
</evidence>
<dbReference type="InterPro" id="IPR050429">
    <property type="entry name" value="PTS_Glucose_EIICBA"/>
</dbReference>
<evidence type="ECO:0000256" key="8">
    <source>
        <dbReference type="ARBA" id="ARBA00022777"/>
    </source>
</evidence>
<dbReference type="Gene3D" id="2.70.70.10">
    <property type="entry name" value="Glucose Permease (Domain IIA)"/>
    <property type="match status" value="1"/>
</dbReference>
<feature type="transmembrane region" description="Helical" evidence="13">
    <location>
        <begin position="294"/>
        <end position="312"/>
    </location>
</feature>
<dbReference type="PANTHER" id="PTHR30009">
    <property type="entry name" value="CYTOCHROME C-TYPE SYNTHESIS PROTEIN AND PTS TRANSMEMBRANE COMPONENT"/>
    <property type="match status" value="1"/>
</dbReference>
<feature type="transmembrane region" description="Helical" evidence="13">
    <location>
        <begin position="182"/>
        <end position="202"/>
    </location>
</feature>
<dbReference type="GO" id="GO:0009401">
    <property type="term" value="P:phosphoenolpyruvate-dependent sugar phosphotransferase system"/>
    <property type="evidence" value="ECO:0007669"/>
    <property type="project" value="UniProtKB-KW"/>
</dbReference>
<name>A0AAX1SI95_9FIRM</name>
<keyword evidence="6" id="KW-0598">Phosphotransferase system</keyword>
<sequence>MKDRIFGVLQRVGRSFMLPIAVLPVAGLLLGIGSSFTNPTTIATYGLGRILGDGTILNALLVIMSKAGSVIFDNLPIIFAVGVAIGMAKAEKEVAALSAMIAFLVMHMSINAVLTISGKILPDGSIAPGVLDGTIASVCGMQTLQMGVFGGIIVGLGVAALHNRYHKIVLPNALSFFGGSRFIPIISTVVYLGVGILMYFIWPAVQNGIFALGGLVTGTGYVGTLIFGIIKRALIPFGLHHVFYMPFWQTAVGGTMMIDGNLIQGGQNIFFAQLASPDVVHFSADATRYFSGEFIFMIFGLPGAALAMYRCAKPDKKKAAGGLLLSAALTSMLTGITEPIEFSFLFVAPMLFAVQVVLAGSAYMIAHILNIAVGLTFSGGFLDLLIFGILQGNAKTSWLWILPVGIVYFLLYYFIFSFLIKKFNLKTPGREDEDEETKLYTKADVNARKAASVSGTGKDNEPVDQLSAEIARGLGGAGNITSVDCCATRLRCSVDEADLVNEKVLKTTGAVGVIKKGQGIQVIYGPNVTVIKANLEHFLEHAPKVKLDAGNDESLAGNSGDTKGPEGGSGDAAREKAGRSPSDIHVLCSPFNGKAASITEAADEAFSSKAMGDGYMVIPSDGEVVAPEDCEIVFVFPSKHAMGLRNADGMEYLLHVGVDTVKLDGKGFETFVTDGQKVKKGSRLMHFDLDFIRANAASEACMVVFTGLKEGQEIHLTRTGDVKGLDEIGWY</sequence>
<keyword evidence="5" id="KW-0808">Transferase</keyword>
<dbReference type="InterPro" id="IPR011055">
    <property type="entry name" value="Dup_hybrid_motif"/>
</dbReference>
<evidence type="ECO:0000256" key="1">
    <source>
        <dbReference type="ARBA" id="ARBA00004651"/>
    </source>
</evidence>
<feature type="domain" description="PTS EIIA type-1" evidence="14">
    <location>
        <begin position="603"/>
        <end position="707"/>
    </location>
</feature>